<dbReference type="CDD" id="cd00333">
    <property type="entry name" value="MIP"/>
    <property type="match status" value="1"/>
</dbReference>
<dbReference type="GO" id="GO:0015254">
    <property type="term" value="F:glycerol channel activity"/>
    <property type="evidence" value="ECO:0007669"/>
    <property type="project" value="TreeGrafter"/>
</dbReference>
<evidence type="ECO:0000256" key="6">
    <source>
        <dbReference type="ARBA" id="ARBA00023136"/>
    </source>
</evidence>
<feature type="compositionally biased region" description="Basic and acidic residues" evidence="7">
    <location>
        <begin position="55"/>
        <end position="65"/>
    </location>
</feature>
<feature type="compositionally biased region" description="Low complexity" evidence="7">
    <location>
        <begin position="26"/>
        <end position="38"/>
    </location>
</feature>
<name>A0AAQ3M7G9_9PEZI</name>
<evidence type="ECO:0000256" key="7">
    <source>
        <dbReference type="SAM" id="MobiDB-lite"/>
    </source>
</evidence>
<evidence type="ECO:0000256" key="1">
    <source>
        <dbReference type="ARBA" id="ARBA00004141"/>
    </source>
</evidence>
<evidence type="ECO:0000256" key="4">
    <source>
        <dbReference type="ARBA" id="ARBA00022692"/>
    </source>
</evidence>
<feature type="compositionally biased region" description="Polar residues" evidence="7">
    <location>
        <begin position="289"/>
        <end position="303"/>
    </location>
</feature>
<feature type="transmembrane region" description="Helical" evidence="8">
    <location>
        <begin position="377"/>
        <end position="410"/>
    </location>
</feature>
<evidence type="ECO:0000256" key="3">
    <source>
        <dbReference type="ARBA" id="ARBA00022448"/>
    </source>
</evidence>
<dbReference type="Gene3D" id="1.20.1080.10">
    <property type="entry name" value="Glycerol uptake facilitator protein"/>
    <property type="match status" value="1"/>
</dbReference>
<dbReference type="EMBL" id="CP138587">
    <property type="protein sequence ID" value="WPH02315.1"/>
    <property type="molecule type" value="Genomic_DNA"/>
</dbReference>
<feature type="transmembrane region" description="Helical" evidence="8">
    <location>
        <begin position="556"/>
        <end position="576"/>
    </location>
</feature>
<keyword evidence="4 8" id="KW-0812">Transmembrane</keyword>
<keyword evidence="6 8" id="KW-0472">Membrane</keyword>
<accession>A0AAQ3M7G9</accession>
<evidence type="ECO:0000256" key="5">
    <source>
        <dbReference type="ARBA" id="ARBA00022989"/>
    </source>
</evidence>
<feature type="region of interest" description="Disordered" evidence="7">
    <location>
        <begin position="1"/>
        <end position="81"/>
    </location>
</feature>
<feature type="transmembrane region" description="Helical" evidence="8">
    <location>
        <begin position="507"/>
        <end position="530"/>
    </location>
</feature>
<dbReference type="GO" id="GO:0005886">
    <property type="term" value="C:plasma membrane"/>
    <property type="evidence" value="ECO:0007669"/>
    <property type="project" value="TreeGrafter"/>
</dbReference>
<proteinExistence type="inferred from homology"/>
<dbReference type="PRINTS" id="PR00783">
    <property type="entry name" value="MINTRINSICP"/>
</dbReference>
<dbReference type="SUPFAM" id="SSF81338">
    <property type="entry name" value="Aquaporin-like"/>
    <property type="match status" value="1"/>
</dbReference>
<sequence>MEGPNNSRPRARSDVTRPEHSEAGRARSATTSARPDAALFQIPNVEGPAQSPQREAIRSPQREPRLSLQRTTSQLRRRQTGLTTITRETRRSNRSNFNLAGLDDSSALRQAHENYVNPGYVDLNPAYDQPANSKPVWSLAKPLPRVVRGGMVPTKQEIIENRVKPELPAENSQKVGLNVDPNDLEAGNFEPTVNPTKIAAQVADARAQRENNFLNNLQRRGTIRLSGETSRLPGGRRRGSTLSALPDGGVEDQERRTSTSHDEESLPFPRPPHRPTDLQPIEERPEASRAQSLNSDETASITTLGVDDGSNPDEFMIPLMDQYDNEIHNVHTVWSVYRIKHREFLAELLGVVVQLTMGFCSDLSVQIADKGNPNTTAWAWGFATMIAIYVSGGISGAHLNPVITIILYFYRGFPRSKMPAYFLAQFLGAFIAAFIAYGLYFASIHEYLSTNQGPALDIMNSFVTSQRESWIDTTTAFFNEFVGTAMLVIAVLSLGDDQNAPPGAGMNAFIIGLVVTVQNFAFAFQTGIAANPSRDFGPRLALLALGYDKKLFTNPFWFYGPFAGTLLGGFTGGLLYDVLVFTGGESPINYPWGRTKRAMHKSRVKWERRLHLASEGEKEKVVS</sequence>
<feature type="transmembrane region" description="Helical" evidence="8">
    <location>
        <begin position="422"/>
        <end position="442"/>
    </location>
</feature>
<dbReference type="PANTHER" id="PTHR43829">
    <property type="entry name" value="AQUAPORIN OR AQUAGLYCEROPORIN RELATED"/>
    <property type="match status" value="1"/>
</dbReference>
<keyword evidence="10" id="KW-1185">Reference proteome</keyword>
<dbReference type="InterPro" id="IPR050363">
    <property type="entry name" value="MIP/Aquaporin"/>
</dbReference>
<comment type="subcellular location">
    <subcellularLocation>
        <location evidence="1">Membrane</location>
        <topology evidence="1">Multi-pass membrane protein</topology>
    </subcellularLocation>
</comment>
<evidence type="ECO:0000256" key="2">
    <source>
        <dbReference type="ARBA" id="ARBA00006175"/>
    </source>
</evidence>
<evidence type="ECO:0000313" key="10">
    <source>
        <dbReference type="Proteomes" id="UP001303373"/>
    </source>
</evidence>
<dbReference type="Proteomes" id="UP001303373">
    <property type="component" value="Chromosome 8"/>
</dbReference>
<feature type="compositionally biased region" description="Basic and acidic residues" evidence="7">
    <location>
        <begin position="11"/>
        <end position="25"/>
    </location>
</feature>
<reference evidence="9 10" key="1">
    <citation type="submission" date="2023-11" db="EMBL/GenBank/DDBJ databases">
        <title>An acidophilic fungus is an integral part of prey digestion in a carnivorous sundew plant.</title>
        <authorList>
            <person name="Tsai I.J."/>
        </authorList>
    </citation>
    <scope>NUCLEOTIDE SEQUENCE [LARGE SCALE GENOMIC DNA]</scope>
    <source>
        <strain evidence="9">169a</strain>
    </source>
</reference>
<keyword evidence="3" id="KW-0813">Transport</keyword>
<feature type="region of interest" description="Disordered" evidence="7">
    <location>
        <begin position="217"/>
        <end position="307"/>
    </location>
</feature>
<feature type="compositionally biased region" description="Low complexity" evidence="7">
    <location>
        <begin position="66"/>
        <end position="81"/>
    </location>
</feature>
<dbReference type="AlphaFoldDB" id="A0AAQ3M7G9"/>
<organism evidence="9 10">
    <name type="scientific">Acrodontium crateriforme</name>
    <dbReference type="NCBI Taxonomy" id="150365"/>
    <lineage>
        <taxon>Eukaryota</taxon>
        <taxon>Fungi</taxon>
        <taxon>Dikarya</taxon>
        <taxon>Ascomycota</taxon>
        <taxon>Pezizomycotina</taxon>
        <taxon>Dothideomycetes</taxon>
        <taxon>Dothideomycetidae</taxon>
        <taxon>Mycosphaerellales</taxon>
        <taxon>Teratosphaeriaceae</taxon>
        <taxon>Acrodontium</taxon>
    </lineage>
</organism>
<dbReference type="InterPro" id="IPR023271">
    <property type="entry name" value="Aquaporin-like"/>
</dbReference>
<dbReference type="Pfam" id="PF00230">
    <property type="entry name" value="MIP"/>
    <property type="match status" value="1"/>
</dbReference>
<dbReference type="PANTHER" id="PTHR43829:SF24">
    <property type="entry name" value="MIP AQUAPORIN (EUROFUNG)"/>
    <property type="match status" value="1"/>
</dbReference>
<feature type="compositionally biased region" description="Basic and acidic residues" evidence="7">
    <location>
        <begin position="252"/>
        <end position="264"/>
    </location>
</feature>
<evidence type="ECO:0000313" key="9">
    <source>
        <dbReference type="EMBL" id="WPH02315.1"/>
    </source>
</evidence>
<dbReference type="InterPro" id="IPR000425">
    <property type="entry name" value="MIP"/>
</dbReference>
<keyword evidence="5 8" id="KW-1133">Transmembrane helix</keyword>
<feature type="transmembrane region" description="Helical" evidence="8">
    <location>
        <begin position="476"/>
        <end position="495"/>
    </location>
</feature>
<evidence type="ECO:0000256" key="8">
    <source>
        <dbReference type="SAM" id="Phobius"/>
    </source>
</evidence>
<comment type="similarity">
    <text evidence="2">Belongs to the MIP/aquaporin (TC 1.A.8) family.</text>
</comment>
<protein>
    <submittedName>
        <fullName evidence="9">Aquaporin-like protein</fullName>
    </submittedName>
</protein>
<gene>
    <name evidence="9" type="ORF">R9X50_00517700</name>
</gene>
<dbReference type="GO" id="GO:0015250">
    <property type="term" value="F:water channel activity"/>
    <property type="evidence" value="ECO:0007669"/>
    <property type="project" value="TreeGrafter"/>
</dbReference>